<dbReference type="OrthoDB" id="47974at2759"/>
<protein>
    <submittedName>
        <fullName evidence="2">Transcriptional regulator</fullName>
    </submittedName>
</protein>
<keyword evidence="3" id="KW-1185">Reference proteome</keyword>
<dbReference type="Proteomes" id="UP001153069">
    <property type="component" value="Unassembled WGS sequence"/>
</dbReference>
<reference evidence="2" key="1">
    <citation type="submission" date="2020-06" db="EMBL/GenBank/DDBJ databases">
        <authorList>
            <consortium name="Plant Systems Biology data submission"/>
        </authorList>
    </citation>
    <scope>NUCLEOTIDE SEQUENCE</scope>
    <source>
        <strain evidence="2">D6</strain>
    </source>
</reference>
<dbReference type="InterPro" id="IPR053159">
    <property type="entry name" value="Hybrid_Histidine_Kinase"/>
</dbReference>
<dbReference type="InterPro" id="IPR041664">
    <property type="entry name" value="AAA_16"/>
</dbReference>
<dbReference type="EMBL" id="CAICTM010000541">
    <property type="protein sequence ID" value="CAB9512546.1"/>
    <property type="molecule type" value="Genomic_DNA"/>
</dbReference>
<dbReference type="AlphaFoldDB" id="A0A9N8HFV3"/>
<evidence type="ECO:0000313" key="3">
    <source>
        <dbReference type="Proteomes" id="UP001153069"/>
    </source>
</evidence>
<dbReference type="Pfam" id="PF13191">
    <property type="entry name" value="AAA_16"/>
    <property type="match status" value="1"/>
</dbReference>
<gene>
    <name evidence="2" type="ORF">SEMRO_542_G163270.1</name>
</gene>
<proteinExistence type="predicted"/>
<comment type="caution">
    <text evidence="2">The sequence shown here is derived from an EMBL/GenBank/DDBJ whole genome shotgun (WGS) entry which is preliminary data.</text>
</comment>
<name>A0A9N8HFV3_9STRA</name>
<dbReference type="Gene3D" id="3.40.50.300">
    <property type="entry name" value="P-loop containing nucleotide triphosphate hydrolases"/>
    <property type="match status" value="1"/>
</dbReference>
<sequence length="152" mass="17505">MSHRVNTKLEQFCTEKLLQNKRRLTTLYGRQREIRLLETKLNQICKTNSHHRSLCLIRGLSGEGKTALALSLKDPAKHQGAFFVQGKFDLAQIGEPYSGIKAAMRQLCREITQLPRRKLCDPSKMPTLDDLKKPWQSSWIGKWISSVRLCQN</sequence>
<evidence type="ECO:0000313" key="2">
    <source>
        <dbReference type="EMBL" id="CAB9512546.1"/>
    </source>
</evidence>
<dbReference type="PANTHER" id="PTHR43642:SF1">
    <property type="entry name" value="HYBRID SIGNAL TRANSDUCTION HISTIDINE KINASE G"/>
    <property type="match status" value="1"/>
</dbReference>
<evidence type="ECO:0000259" key="1">
    <source>
        <dbReference type="Pfam" id="PF13191"/>
    </source>
</evidence>
<feature type="domain" description="Orc1-like AAA ATPase" evidence="1">
    <location>
        <begin position="26"/>
        <end position="114"/>
    </location>
</feature>
<dbReference type="PANTHER" id="PTHR43642">
    <property type="entry name" value="HYBRID SIGNAL TRANSDUCTION HISTIDINE KINASE G"/>
    <property type="match status" value="1"/>
</dbReference>
<organism evidence="2 3">
    <name type="scientific">Seminavis robusta</name>
    <dbReference type="NCBI Taxonomy" id="568900"/>
    <lineage>
        <taxon>Eukaryota</taxon>
        <taxon>Sar</taxon>
        <taxon>Stramenopiles</taxon>
        <taxon>Ochrophyta</taxon>
        <taxon>Bacillariophyta</taxon>
        <taxon>Bacillariophyceae</taxon>
        <taxon>Bacillariophycidae</taxon>
        <taxon>Naviculales</taxon>
        <taxon>Naviculaceae</taxon>
        <taxon>Seminavis</taxon>
    </lineage>
</organism>
<accession>A0A9N8HFV3</accession>
<dbReference type="InterPro" id="IPR027417">
    <property type="entry name" value="P-loop_NTPase"/>
</dbReference>